<feature type="transmembrane region" description="Helical" evidence="7">
    <location>
        <begin position="6"/>
        <end position="33"/>
    </location>
</feature>
<gene>
    <name evidence="9" type="ORF">GCM10023156_51650</name>
</gene>
<dbReference type="EMBL" id="BAABGA010000072">
    <property type="protein sequence ID" value="GAA4464796.1"/>
    <property type="molecule type" value="Genomic_DNA"/>
</dbReference>
<keyword evidence="4 7" id="KW-1133">Transmembrane helix</keyword>
<keyword evidence="3 7" id="KW-0812">Transmembrane</keyword>
<comment type="subcellular location">
    <subcellularLocation>
        <location evidence="1">Cell membrane</location>
        <topology evidence="1">Multi-pass membrane protein</topology>
    </subcellularLocation>
</comment>
<dbReference type="Proteomes" id="UP001500840">
    <property type="component" value="Unassembled WGS sequence"/>
</dbReference>
<dbReference type="PANTHER" id="PTHR35007">
    <property type="entry name" value="INTEGRAL MEMBRANE PROTEIN-RELATED"/>
    <property type="match status" value="1"/>
</dbReference>
<reference evidence="10" key="1">
    <citation type="journal article" date="2019" name="Int. J. Syst. Evol. Microbiol.">
        <title>The Global Catalogue of Microorganisms (GCM) 10K type strain sequencing project: providing services to taxonomists for standard genome sequencing and annotation.</title>
        <authorList>
            <consortium name="The Broad Institute Genomics Platform"/>
            <consortium name="The Broad Institute Genome Sequencing Center for Infectious Disease"/>
            <person name="Wu L."/>
            <person name="Ma J."/>
        </authorList>
    </citation>
    <scope>NUCLEOTIDE SEQUENCE [LARGE SCALE GENOMIC DNA]</scope>
    <source>
        <strain evidence="10">JCM 17759</strain>
    </source>
</reference>
<dbReference type="Pfam" id="PF00482">
    <property type="entry name" value="T2SSF"/>
    <property type="match status" value="1"/>
</dbReference>
<dbReference type="InterPro" id="IPR018076">
    <property type="entry name" value="T2SS_GspF_dom"/>
</dbReference>
<sequence>MNTFTILAFALDPVTLTSIAIFVGVTGVAWVVLGRVSGDSKPRAEARLDAMRSTRGAPSELSETDKKRDKNAKLAAALEKATSPLKDTVTGTEKEMGALRVELMNAGFRRDTAPVVFKGIQLIIACVGLFLGGVLGIFTDGLTQGMLVKLLGGLIVGFMLPKFVLGHLAKKRKEKIFLGLPDALDLMVVCVEAGLGMDQALRKVSEEMKKSHRQIGEEFNVANQQLQFGSPRSEVLSALGQRSGVDDLKQLASILIQADKFGSSVGSALRVQSDAMRTKRRQIAEEKAAKTAVKMIFPLVLFIFPGIFVVLVGPAGISMYRNMLSQ</sequence>
<proteinExistence type="predicted"/>
<keyword evidence="5 7" id="KW-0472">Membrane</keyword>
<feature type="domain" description="Type II secretion system protein GspF" evidence="8">
    <location>
        <begin position="184"/>
        <end position="312"/>
    </location>
</feature>
<evidence type="ECO:0000256" key="6">
    <source>
        <dbReference type="SAM" id="MobiDB-lite"/>
    </source>
</evidence>
<accession>A0ABP8NF03</accession>
<evidence type="ECO:0000256" key="5">
    <source>
        <dbReference type="ARBA" id="ARBA00023136"/>
    </source>
</evidence>
<feature type="transmembrane region" description="Helical" evidence="7">
    <location>
        <begin position="115"/>
        <end position="138"/>
    </location>
</feature>
<evidence type="ECO:0000256" key="7">
    <source>
        <dbReference type="SAM" id="Phobius"/>
    </source>
</evidence>
<evidence type="ECO:0000256" key="3">
    <source>
        <dbReference type="ARBA" id="ARBA00022692"/>
    </source>
</evidence>
<keyword evidence="2" id="KW-1003">Cell membrane</keyword>
<evidence type="ECO:0000256" key="4">
    <source>
        <dbReference type="ARBA" id="ARBA00022989"/>
    </source>
</evidence>
<name>A0ABP8NF03_9BACT</name>
<comment type="caution">
    <text evidence="9">The sequence shown here is derived from an EMBL/GenBank/DDBJ whole genome shotgun (WGS) entry which is preliminary data.</text>
</comment>
<evidence type="ECO:0000259" key="8">
    <source>
        <dbReference type="Pfam" id="PF00482"/>
    </source>
</evidence>
<evidence type="ECO:0000313" key="10">
    <source>
        <dbReference type="Proteomes" id="UP001500840"/>
    </source>
</evidence>
<dbReference type="PANTHER" id="PTHR35007:SF2">
    <property type="entry name" value="PILUS ASSEMBLE PROTEIN"/>
    <property type="match status" value="1"/>
</dbReference>
<evidence type="ECO:0000313" key="9">
    <source>
        <dbReference type="EMBL" id="GAA4464796.1"/>
    </source>
</evidence>
<feature type="region of interest" description="Disordered" evidence="6">
    <location>
        <begin position="44"/>
        <end position="68"/>
    </location>
</feature>
<evidence type="ECO:0000256" key="2">
    <source>
        <dbReference type="ARBA" id="ARBA00022475"/>
    </source>
</evidence>
<protein>
    <submittedName>
        <fullName evidence="9">Type II secretion system F family protein</fullName>
    </submittedName>
</protein>
<dbReference type="RefSeq" id="WP_339938624.1">
    <property type="nucleotide sequence ID" value="NZ_BAABGA010000072.1"/>
</dbReference>
<feature type="transmembrane region" description="Helical" evidence="7">
    <location>
        <begin position="296"/>
        <end position="317"/>
    </location>
</feature>
<feature type="transmembrane region" description="Helical" evidence="7">
    <location>
        <begin position="150"/>
        <end position="169"/>
    </location>
</feature>
<evidence type="ECO:0000256" key="1">
    <source>
        <dbReference type="ARBA" id="ARBA00004651"/>
    </source>
</evidence>
<organism evidence="9 10">
    <name type="scientific">Novipirellula rosea</name>
    <dbReference type="NCBI Taxonomy" id="1031540"/>
    <lineage>
        <taxon>Bacteria</taxon>
        <taxon>Pseudomonadati</taxon>
        <taxon>Planctomycetota</taxon>
        <taxon>Planctomycetia</taxon>
        <taxon>Pirellulales</taxon>
        <taxon>Pirellulaceae</taxon>
        <taxon>Novipirellula</taxon>
    </lineage>
</organism>
<keyword evidence="10" id="KW-1185">Reference proteome</keyword>